<dbReference type="Proteomes" id="UP000887023">
    <property type="component" value="Chromosome"/>
</dbReference>
<evidence type="ECO:0000313" key="2">
    <source>
        <dbReference type="EMBL" id="QXQ14028.1"/>
    </source>
</evidence>
<evidence type="ECO:0000259" key="1">
    <source>
        <dbReference type="Pfam" id="PF24821"/>
    </source>
</evidence>
<organism evidence="2 3">
    <name type="scientific">Skermania pinensis</name>
    <dbReference type="NCBI Taxonomy" id="39122"/>
    <lineage>
        <taxon>Bacteria</taxon>
        <taxon>Bacillati</taxon>
        <taxon>Actinomycetota</taxon>
        <taxon>Actinomycetes</taxon>
        <taxon>Mycobacteriales</taxon>
        <taxon>Gordoniaceae</taxon>
        <taxon>Skermania</taxon>
    </lineage>
</organism>
<dbReference type="EMBL" id="CP079105">
    <property type="protein sequence ID" value="QXQ14028.1"/>
    <property type="molecule type" value="Genomic_DNA"/>
</dbReference>
<feature type="domain" description="DUF7711" evidence="1">
    <location>
        <begin position="1"/>
        <end position="189"/>
    </location>
</feature>
<keyword evidence="3" id="KW-1185">Reference proteome</keyword>
<protein>
    <recommendedName>
        <fullName evidence="1">DUF7711 domain-containing protein</fullName>
    </recommendedName>
</protein>
<gene>
    <name evidence="2" type="ORF">KV203_00725</name>
</gene>
<reference evidence="2" key="1">
    <citation type="submission" date="2021-07" db="EMBL/GenBank/DDBJ databases">
        <title>Candidatus Kaistella beijingensis sp. nov. isolated from a municipal wastewater treatment plant is involved in sludge foaming.</title>
        <authorList>
            <person name="Song Y."/>
            <person name="Liu S.-J."/>
        </authorList>
    </citation>
    <scope>NUCLEOTIDE SEQUENCE</scope>
    <source>
        <strain evidence="2">DSM 43998</strain>
    </source>
</reference>
<dbReference type="RefSeq" id="WP_066474543.1">
    <property type="nucleotide sequence ID" value="NZ_CBCRUZ010000010.1"/>
</dbReference>
<evidence type="ECO:0000313" key="3">
    <source>
        <dbReference type="Proteomes" id="UP000887023"/>
    </source>
</evidence>
<proteinExistence type="predicted"/>
<dbReference type="Pfam" id="PF24821">
    <property type="entry name" value="DUF7711"/>
    <property type="match status" value="1"/>
</dbReference>
<sequence length="202" mass="23454">MKRSTAVRNLAEVASTATSSARLRDADIGWPLRELWVSGQLLESADILEWGSVILVLDLPAAGLPWLVQPPALDWVRERLRLGKRPLEWCYRPREWPAWNPRHRRVARFWTERDGVDDTALDALHRGEVDQLDVQAPTDDEFRTQLTEELGCSWDHLRAVLDSYWEQDWRRAQHSLETSPEEQLWRGAEAVSQIREALDRLS</sequence>
<dbReference type="InterPro" id="IPR056128">
    <property type="entry name" value="DUF7711"/>
</dbReference>
<accession>A0ABX8S844</accession>
<name>A0ABX8S844_9ACTN</name>